<feature type="compositionally biased region" description="Basic and acidic residues" evidence="1">
    <location>
        <begin position="563"/>
        <end position="602"/>
    </location>
</feature>
<dbReference type="VEuPathDB" id="FungiDB:CC1G_09102"/>
<dbReference type="RefSeq" id="XP_001834145.2">
    <property type="nucleotide sequence ID" value="XM_001834093.2"/>
</dbReference>
<evidence type="ECO:0008006" key="4">
    <source>
        <dbReference type="Google" id="ProtNLM"/>
    </source>
</evidence>
<reference evidence="2 3" key="1">
    <citation type="journal article" date="2010" name="Proc. Natl. Acad. Sci. U.S.A.">
        <title>Insights into evolution of multicellular fungi from the assembled chromosomes of the mushroom Coprinopsis cinerea (Coprinus cinereus).</title>
        <authorList>
            <person name="Stajich J.E."/>
            <person name="Wilke S.K."/>
            <person name="Ahren D."/>
            <person name="Au C.H."/>
            <person name="Birren B.W."/>
            <person name="Borodovsky M."/>
            <person name="Burns C."/>
            <person name="Canback B."/>
            <person name="Casselton L.A."/>
            <person name="Cheng C.K."/>
            <person name="Deng J."/>
            <person name="Dietrich F.S."/>
            <person name="Fargo D.C."/>
            <person name="Farman M.L."/>
            <person name="Gathman A.C."/>
            <person name="Goldberg J."/>
            <person name="Guigo R."/>
            <person name="Hoegger P.J."/>
            <person name="Hooker J.B."/>
            <person name="Huggins A."/>
            <person name="James T.Y."/>
            <person name="Kamada T."/>
            <person name="Kilaru S."/>
            <person name="Kodira C."/>
            <person name="Kues U."/>
            <person name="Kupfer D."/>
            <person name="Kwan H.S."/>
            <person name="Lomsadze A."/>
            <person name="Li W."/>
            <person name="Lilly W.W."/>
            <person name="Ma L.J."/>
            <person name="Mackey A.J."/>
            <person name="Manning G."/>
            <person name="Martin F."/>
            <person name="Muraguchi H."/>
            <person name="Natvig D.O."/>
            <person name="Palmerini H."/>
            <person name="Ramesh M.A."/>
            <person name="Rehmeyer C.J."/>
            <person name="Roe B.A."/>
            <person name="Shenoy N."/>
            <person name="Stanke M."/>
            <person name="Ter-Hovhannisyan V."/>
            <person name="Tunlid A."/>
            <person name="Velagapudi R."/>
            <person name="Vision T.J."/>
            <person name="Zeng Q."/>
            <person name="Zolan M.E."/>
            <person name="Pukkila P.J."/>
        </authorList>
    </citation>
    <scope>NUCLEOTIDE SEQUENCE [LARGE SCALE GENOMIC DNA]</scope>
    <source>
        <strain evidence="3">Okayama-7 / 130 / ATCC MYA-4618 / FGSC 9003</strain>
    </source>
</reference>
<dbReference type="Proteomes" id="UP000001861">
    <property type="component" value="Unassembled WGS sequence"/>
</dbReference>
<dbReference type="HOGENOM" id="CLU_028751_0_0_1"/>
<comment type="caution">
    <text evidence="2">The sequence shown here is derived from an EMBL/GenBank/DDBJ whole genome shotgun (WGS) entry which is preliminary data.</text>
</comment>
<gene>
    <name evidence="2" type="ORF">CC1G_09102</name>
</gene>
<evidence type="ECO:0000313" key="2">
    <source>
        <dbReference type="EMBL" id="EAU87641.2"/>
    </source>
</evidence>
<protein>
    <recommendedName>
        <fullName evidence="4">Meiotic sister chromatid recombination protein 1</fullName>
    </recommendedName>
</protein>
<dbReference type="eggNOG" id="ENOG502RNIV">
    <property type="taxonomic scope" value="Eukaryota"/>
</dbReference>
<organism evidence="2 3">
    <name type="scientific">Coprinopsis cinerea (strain Okayama-7 / 130 / ATCC MYA-4618 / FGSC 9003)</name>
    <name type="common">Inky cap fungus</name>
    <name type="synonym">Hormographiella aspergillata</name>
    <dbReference type="NCBI Taxonomy" id="240176"/>
    <lineage>
        <taxon>Eukaryota</taxon>
        <taxon>Fungi</taxon>
        <taxon>Dikarya</taxon>
        <taxon>Basidiomycota</taxon>
        <taxon>Agaricomycotina</taxon>
        <taxon>Agaricomycetes</taxon>
        <taxon>Agaricomycetidae</taxon>
        <taxon>Agaricales</taxon>
        <taxon>Agaricineae</taxon>
        <taxon>Psathyrellaceae</taxon>
        <taxon>Coprinopsis</taxon>
    </lineage>
</organism>
<dbReference type="Pfam" id="PF10281">
    <property type="entry name" value="Ish1"/>
    <property type="match status" value="5"/>
</dbReference>
<feature type="region of interest" description="Disordered" evidence="1">
    <location>
        <begin position="544"/>
        <end position="602"/>
    </location>
</feature>
<accession>A8NJ48</accession>
<dbReference type="STRING" id="240176.A8NJ48"/>
<proteinExistence type="predicted"/>
<dbReference type="InterPro" id="IPR018803">
    <property type="entry name" value="Ish1/Msc1-like"/>
</dbReference>
<evidence type="ECO:0000256" key="1">
    <source>
        <dbReference type="SAM" id="MobiDB-lite"/>
    </source>
</evidence>
<dbReference type="InParanoid" id="A8NJ48"/>
<evidence type="ECO:0000313" key="3">
    <source>
        <dbReference type="Proteomes" id="UP000001861"/>
    </source>
</evidence>
<dbReference type="EMBL" id="AACS02000010">
    <property type="protein sequence ID" value="EAU87641.2"/>
    <property type="molecule type" value="Genomic_DNA"/>
</dbReference>
<dbReference type="OrthoDB" id="2527403at2759"/>
<dbReference type="AlphaFoldDB" id="A8NJ48"/>
<dbReference type="OMA" id="WTFDTWN"/>
<dbReference type="GeneID" id="6010650"/>
<dbReference type="KEGG" id="cci:CC1G_09102"/>
<keyword evidence="3" id="KW-1185">Reference proteome</keyword>
<name>A8NJ48_COPC7</name>
<sequence>MGEEESSSWHDVIRDIYKSQTTHSPSAQPNFPLDSYSFTTADETFETMRLTPIFVTLSLTLAAQASWFGGSNSDSTHTAALPYTTWTSKQLQDWLDVHNIALPKHAKTDSELRELVGDNWNKVSTWTYDQYASAQKAYADLRDTSFDKWDESRLRQFLLEQGVVAPKGPREKLVLMANERYRAYNNAASSFADGARATASSVVSGASEKAEQVTRSVASAAAQATRDVARAFDHSKDYIYSTWDDNMLRSWLVERGLIKSNEQKKKEELLEMVHNAWGKVANPIWDAWSNSYMHHWLAAHNIVKPETTQENRDYLIYQMKQYYYNTSDRFWHTWSDSQLKQWLVDHDVIKSDAQVSRDKMLKMVNDNWYSAKDTFWNAWTDNQLRQWLIDNGYMRSDAQKKRDELIKLAEEKYSDVNAKTAAYLAWPDARLRAYLREHGVSEDLVPGGRPGLLQETRIRWVQAENRADTVLEKIRELANDSAQKVEDVLARMLNILTTGYIDVRRSVHEDYDAAKEGYEDMKRRTDAEYQHAKRAGDAQYAHAKDQANRGYNQAKKAGQAQYEDAKARAADSEEWAEDKWGDAREYTGEKIKRAGEKVKGEL</sequence>